<gene>
    <name evidence="1" type="ORF">BDU57DRAFT_59142</name>
</gene>
<dbReference type="InterPro" id="IPR024079">
    <property type="entry name" value="MetalloPept_cat_dom_sf"/>
</dbReference>
<dbReference type="SUPFAM" id="SSF55486">
    <property type="entry name" value="Metalloproteases ('zincins'), catalytic domain"/>
    <property type="match status" value="1"/>
</dbReference>
<dbReference type="GO" id="GO:0008237">
    <property type="term" value="F:metallopeptidase activity"/>
    <property type="evidence" value="ECO:0007669"/>
    <property type="project" value="InterPro"/>
</dbReference>
<sequence>MRFKSLIFVPLVLANVEFLSINLKGWQGCNNAQSAKISAAWENAVRMAAAVKDTVDLNEAASVEYFGPPVFSADYKDEIRGVFASTATFSQGSKWVPTPFKWDAYVRCDNWRGNCNTRGVAAYIANTIGTPDGKDAESDDEREGSTPVINFCPMWFWLPSLKEKIALNQNEKISVRYDLESYIRNRDSSMLHELMHADSITFKKNDKRHIWDMKFRIKAPVGKNAWRKAYGPGYSKLYTRVEEVFGSGYTTTNADSFAIYALAKTVQEALGNKYPYLPRAYNENIEDQNKGFNMPVPVHRDNDVLSWVPNTDGYFNVQEAPQDQACSAAEGENECPPGVEFSKLVDDSKYPQSYLDERKKWLEEIKNMTFDKLPDLPTSDAPVPDNVSLKCNYDETFLNPAPPMDTSFAKDKISDFCKLSGNITLDDSKQPQVQTHYDNRAVGLYPYVAWNAGDPRCVERGSGKIEEDHCLAMFDKLIVQCPSFPPEMTHGGAKVENCLVFGFDVWWDYQMIAAMRFRTESGLGKEMK</sequence>
<evidence type="ECO:0000313" key="2">
    <source>
        <dbReference type="Proteomes" id="UP000800096"/>
    </source>
</evidence>
<dbReference type="AlphaFoldDB" id="A0A6A5R205"/>
<proteinExistence type="predicted"/>
<dbReference type="Gene3D" id="3.40.390.10">
    <property type="entry name" value="Collagenase (Catalytic Domain)"/>
    <property type="match status" value="1"/>
</dbReference>
<accession>A0A6A5R205</accession>
<dbReference type="OrthoDB" id="3757002at2759"/>
<keyword evidence="2" id="KW-1185">Reference proteome</keyword>
<name>A0A6A5R205_AMPQU</name>
<evidence type="ECO:0000313" key="1">
    <source>
        <dbReference type="EMBL" id="KAF1921712.1"/>
    </source>
</evidence>
<dbReference type="EMBL" id="ML979132">
    <property type="protein sequence ID" value="KAF1921712.1"/>
    <property type="molecule type" value="Genomic_DNA"/>
</dbReference>
<reference evidence="1" key="1">
    <citation type="journal article" date="2020" name="Stud. Mycol.">
        <title>101 Dothideomycetes genomes: a test case for predicting lifestyles and emergence of pathogens.</title>
        <authorList>
            <person name="Haridas S."/>
            <person name="Albert R."/>
            <person name="Binder M."/>
            <person name="Bloem J."/>
            <person name="Labutti K."/>
            <person name="Salamov A."/>
            <person name="Andreopoulos B."/>
            <person name="Baker S."/>
            <person name="Barry K."/>
            <person name="Bills G."/>
            <person name="Bluhm B."/>
            <person name="Cannon C."/>
            <person name="Castanera R."/>
            <person name="Culley D."/>
            <person name="Daum C."/>
            <person name="Ezra D."/>
            <person name="Gonzalez J."/>
            <person name="Henrissat B."/>
            <person name="Kuo A."/>
            <person name="Liang C."/>
            <person name="Lipzen A."/>
            <person name="Lutzoni F."/>
            <person name="Magnuson J."/>
            <person name="Mondo S."/>
            <person name="Nolan M."/>
            <person name="Ohm R."/>
            <person name="Pangilinan J."/>
            <person name="Park H.-J."/>
            <person name="Ramirez L."/>
            <person name="Alfaro M."/>
            <person name="Sun H."/>
            <person name="Tritt A."/>
            <person name="Yoshinaga Y."/>
            <person name="Zwiers L.-H."/>
            <person name="Turgeon B."/>
            <person name="Goodwin S."/>
            <person name="Spatafora J."/>
            <person name="Crous P."/>
            <person name="Grigoriev I."/>
        </authorList>
    </citation>
    <scope>NUCLEOTIDE SEQUENCE</scope>
    <source>
        <strain evidence="1">HMLAC05119</strain>
    </source>
</reference>
<dbReference type="Proteomes" id="UP000800096">
    <property type="component" value="Unassembled WGS sequence"/>
</dbReference>
<protein>
    <submittedName>
        <fullName evidence="1">Uncharacterized protein</fullName>
    </submittedName>
</protein>
<organism evidence="1 2">
    <name type="scientific">Ampelomyces quisqualis</name>
    <name type="common">Powdery mildew agent</name>
    <dbReference type="NCBI Taxonomy" id="50730"/>
    <lineage>
        <taxon>Eukaryota</taxon>
        <taxon>Fungi</taxon>
        <taxon>Dikarya</taxon>
        <taxon>Ascomycota</taxon>
        <taxon>Pezizomycotina</taxon>
        <taxon>Dothideomycetes</taxon>
        <taxon>Pleosporomycetidae</taxon>
        <taxon>Pleosporales</taxon>
        <taxon>Pleosporineae</taxon>
        <taxon>Phaeosphaeriaceae</taxon>
        <taxon>Ampelomyces</taxon>
    </lineage>
</organism>